<evidence type="ECO:0000256" key="3">
    <source>
        <dbReference type="ARBA" id="ARBA00023125"/>
    </source>
</evidence>
<organism evidence="6 7">
    <name type="scientific">Pokkaliibacter plantistimulans</name>
    <dbReference type="NCBI Taxonomy" id="1635171"/>
    <lineage>
        <taxon>Bacteria</taxon>
        <taxon>Pseudomonadati</taxon>
        <taxon>Pseudomonadota</taxon>
        <taxon>Gammaproteobacteria</taxon>
        <taxon>Oceanospirillales</taxon>
        <taxon>Balneatrichaceae</taxon>
        <taxon>Pokkaliibacter</taxon>
    </lineage>
</organism>
<evidence type="ECO:0000256" key="4">
    <source>
        <dbReference type="ARBA" id="ARBA00023163"/>
    </source>
</evidence>
<evidence type="ECO:0000256" key="1">
    <source>
        <dbReference type="ARBA" id="ARBA00009437"/>
    </source>
</evidence>
<gene>
    <name evidence="6" type="ORF">WH50_15090</name>
</gene>
<keyword evidence="2" id="KW-0805">Transcription regulation</keyword>
<dbReference type="PANTHER" id="PTHR30126">
    <property type="entry name" value="HTH-TYPE TRANSCRIPTIONAL REGULATOR"/>
    <property type="match status" value="1"/>
</dbReference>
<feature type="domain" description="HTH lysR-type" evidence="5">
    <location>
        <begin position="5"/>
        <end position="62"/>
    </location>
</feature>
<dbReference type="InterPro" id="IPR036388">
    <property type="entry name" value="WH-like_DNA-bd_sf"/>
</dbReference>
<dbReference type="PROSITE" id="PS50931">
    <property type="entry name" value="HTH_LYSR"/>
    <property type="match status" value="1"/>
</dbReference>
<dbReference type="SUPFAM" id="SSF46785">
    <property type="entry name" value="Winged helix' DNA-binding domain"/>
    <property type="match status" value="1"/>
</dbReference>
<dbReference type="Gene3D" id="3.40.190.290">
    <property type="match status" value="1"/>
</dbReference>
<evidence type="ECO:0000313" key="7">
    <source>
        <dbReference type="Proteomes" id="UP000248090"/>
    </source>
</evidence>
<keyword evidence="4" id="KW-0804">Transcription</keyword>
<comment type="similarity">
    <text evidence="1">Belongs to the LysR transcriptional regulatory family.</text>
</comment>
<accession>A0ABX5LUX6</accession>
<dbReference type="EMBL" id="LAPT01000075">
    <property type="protein sequence ID" value="PXF30469.1"/>
    <property type="molecule type" value="Genomic_DNA"/>
</dbReference>
<name>A0ABX5LUX6_9GAMM</name>
<dbReference type="Proteomes" id="UP000248090">
    <property type="component" value="Unassembled WGS sequence"/>
</dbReference>
<dbReference type="RefSeq" id="WP_110188068.1">
    <property type="nucleotide sequence ID" value="NZ_CP177354.1"/>
</dbReference>
<evidence type="ECO:0000259" key="5">
    <source>
        <dbReference type="PROSITE" id="PS50931"/>
    </source>
</evidence>
<dbReference type="Pfam" id="PF03466">
    <property type="entry name" value="LysR_substrate"/>
    <property type="match status" value="1"/>
</dbReference>
<dbReference type="InterPro" id="IPR005119">
    <property type="entry name" value="LysR_subst-bd"/>
</dbReference>
<dbReference type="Pfam" id="PF00126">
    <property type="entry name" value="HTH_1"/>
    <property type="match status" value="1"/>
</dbReference>
<sequence length="293" mass="32859">MGNTFDTQALQAFITVAECQSFSLAAHRLFLTQPAVSKRIAALEEQVGHRLFDRVGRQIQLTQAGQLLLKRSYALFDMMEDTRRDLDNLSGEISGPLTLATSHHIGLHRLPPYLRHYSRSHPKVKLDIHFGESEKAYEGVLQGYLEMAVITLAPDPDPRLESVLLWQDELCFAVSPEHPLALLPEPTLGDLETYAAILPDQSTFTRQRVENILQSNGVKLNLGVNTNNLDTIQMMVEIGQGWSLLPRNLTQSLTVLPLLDTKIERPLGYIRHKERTLSNAAQAMMHLLATPLP</sequence>
<dbReference type="InterPro" id="IPR000847">
    <property type="entry name" value="LysR_HTH_N"/>
</dbReference>
<dbReference type="CDD" id="cd05466">
    <property type="entry name" value="PBP2_LTTR_substrate"/>
    <property type="match status" value="1"/>
</dbReference>
<evidence type="ECO:0000313" key="6">
    <source>
        <dbReference type="EMBL" id="PXF30469.1"/>
    </source>
</evidence>
<comment type="caution">
    <text evidence="6">The sequence shown here is derived from an EMBL/GenBank/DDBJ whole genome shotgun (WGS) entry which is preliminary data.</text>
</comment>
<keyword evidence="3" id="KW-0238">DNA-binding</keyword>
<keyword evidence="7" id="KW-1185">Reference proteome</keyword>
<proteinExistence type="inferred from homology"/>
<evidence type="ECO:0000256" key="2">
    <source>
        <dbReference type="ARBA" id="ARBA00023015"/>
    </source>
</evidence>
<dbReference type="PRINTS" id="PR00039">
    <property type="entry name" value="HTHLYSR"/>
</dbReference>
<dbReference type="PANTHER" id="PTHR30126:SF81">
    <property type="entry name" value="HTH-TYPE TRANSCRIPTIONAL REGULATOR ILVY"/>
    <property type="match status" value="1"/>
</dbReference>
<dbReference type="SUPFAM" id="SSF53850">
    <property type="entry name" value="Periplasmic binding protein-like II"/>
    <property type="match status" value="1"/>
</dbReference>
<dbReference type="Gene3D" id="1.10.10.10">
    <property type="entry name" value="Winged helix-like DNA-binding domain superfamily/Winged helix DNA-binding domain"/>
    <property type="match status" value="1"/>
</dbReference>
<protein>
    <submittedName>
        <fullName evidence="6">LysR family transcriptional regulator</fullName>
    </submittedName>
</protein>
<dbReference type="InterPro" id="IPR036390">
    <property type="entry name" value="WH_DNA-bd_sf"/>
</dbReference>
<reference evidence="6 7" key="1">
    <citation type="submission" date="2015-03" db="EMBL/GenBank/DDBJ databases">
        <authorList>
            <person name="Krishnan R."/>
            <person name="Midha S."/>
            <person name="Patil P.B."/>
            <person name="Rameshkumar N."/>
        </authorList>
    </citation>
    <scope>NUCLEOTIDE SEQUENCE [LARGE SCALE GENOMIC DNA]</scope>
    <source>
        <strain evidence="6 7">L1E11</strain>
    </source>
</reference>